<dbReference type="PROSITE" id="PS51677">
    <property type="entry name" value="NODB"/>
    <property type="match status" value="1"/>
</dbReference>
<organism evidence="4 5">
    <name type="scientific">Streptosporangium amethystogenes subsp. fukuiense</name>
    <dbReference type="NCBI Taxonomy" id="698418"/>
    <lineage>
        <taxon>Bacteria</taxon>
        <taxon>Bacillati</taxon>
        <taxon>Actinomycetota</taxon>
        <taxon>Actinomycetes</taxon>
        <taxon>Streptosporangiales</taxon>
        <taxon>Streptosporangiaceae</taxon>
        <taxon>Streptosporangium</taxon>
    </lineage>
</organism>
<dbReference type="PANTHER" id="PTHR34216">
    <property type="match status" value="1"/>
</dbReference>
<dbReference type="Proteomes" id="UP001596514">
    <property type="component" value="Unassembled WGS sequence"/>
</dbReference>
<dbReference type="CDD" id="cd10918">
    <property type="entry name" value="CE4_NodB_like_5s_6s"/>
    <property type="match status" value="1"/>
</dbReference>
<dbReference type="Gene3D" id="3.20.20.370">
    <property type="entry name" value="Glycoside hydrolase/deacetylase"/>
    <property type="match status" value="1"/>
</dbReference>
<dbReference type="PANTHER" id="PTHR34216:SF3">
    <property type="entry name" value="POLY-BETA-1,6-N-ACETYL-D-GLUCOSAMINE N-DEACETYLASE"/>
    <property type="match status" value="1"/>
</dbReference>
<comment type="caution">
    <text evidence="4">The sequence shown here is derived from an EMBL/GenBank/DDBJ whole genome shotgun (WGS) entry which is preliminary data.</text>
</comment>
<keyword evidence="4" id="KW-0378">Hydrolase</keyword>
<dbReference type="InterPro" id="IPR002509">
    <property type="entry name" value="NODB_dom"/>
</dbReference>
<dbReference type="EC" id="3.-.-.-" evidence="4"/>
<dbReference type="SUPFAM" id="SSF88713">
    <property type="entry name" value="Glycoside hydrolase/deacetylase"/>
    <property type="match status" value="1"/>
</dbReference>
<evidence type="ECO:0000256" key="2">
    <source>
        <dbReference type="ARBA" id="ARBA00022729"/>
    </source>
</evidence>
<keyword evidence="5" id="KW-1185">Reference proteome</keyword>
<dbReference type="RefSeq" id="WP_343963239.1">
    <property type="nucleotide sequence ID" value="NZ_BAAAGK010000016.1"/>
</dbReference>
<protein>
    <submittedName>
        <fullName evidence="4">Polysaccharide deacetylase family protein</fullName>
        <ecNumber evidence="4">3.-.-.-</ecNumber>
    </submittedName>
</protein>
<evidence type="ECO:0000313" key="4">
    <source>
        <dbReference type="EMBL" id="MFC7605160.1"/>
    </source>
</evidence>
<proteinExistence type="predicted"/>
<gene>
    <name evidence="4" type="ORF">ACFQVD_34125</name>
</gene>
<feature type="domain" description="NodB homology" evidence="3">
    <location>
        <begin position="71"/>
        <end position="239"/>
    </location>
</feature>
<evidence type="ECO:0000256" key="1">
    <source>
        <dbReference type="ARBA" id="ARBA00004613"/>
    </source>
</evidence>
<dbReference type="Pfam" id="PF01522">
    <property type="entry name" value="Polysacc_deac_1"/>
    <property type="match status" value="1"/>
</dbReference>
<comment type="subcellular location">
    <subcellularLocation>
        <location evidence="1">Secreted</location>
    </subcellularLocation>
</comment>
<name>A0ABW2T8Z8_9ACTN</name>
<dbReference type="GO" id="GO:0016787">
    <property type="term" value="F:hydrolase activity"/>
    <property type="evidence" value="ECO:0007669"/>
    <property type="project" value="UniProtKB-KW"/>
</dbReference>
<dbReference type="InterPro" id="IPR051398">
    <property type="entry name" value="Polysacch_Deacetylase"/>
</dbReference>
<reference evidence="5" key="1">
    <citation type="journal article" date="2019" name="Int. J. Syst. Evol. Microbiol.">
        <title>The Global Catalogue of Microorganisms (GCM) 10K type strain sequencing project: providing services to taxonomists for standard genome sequencing and annotation.</title>
        <authorList>
            <consortium name="The Broad Institute Genomics Platform"/>
            <consortium name="The Broad Institute Genome Sequencing Center for Infectious Disease"/>
            <person name="Wu L."/>
            <person name="Ma J."/>
        </authorList>
    </citation>
    <scope>NUCLEOTIDE SEQUENCE [LARGE SCALE GENOMIC DNA]</scope>
    <source>
        <strain evidence="5">JCM 10083</strain>
    </source>
</reference>
<sequence>MIGPATARALRSSAPGWPLVLYFHHVHPELVHYTSLTPDDFERGLETVLSRYGPALPPEALDDLTALPDEPTVLVTLDDGHRDNLDHALPILDRLGIRAVFFAITEMAELEAQHARHLSWAELTDLHRAGHAVGSHTVTHRMLHQLAPVEQRREIADSLAAIQARLGAVRPLLAYPYGFPPTVDAVPAGTLGFGTVKADPLPWTVAPQRIRRTYLPSDDQHAWPWLCDEWRRQWNRESQ</sequence>
<evidence type="ECO:0000313" key="5">
    <source>
        <dbReference type="Proteomes" id="UP001596514"/>
    </source>
</evidence>
<keyword evidence="2" id="KW-0732">Signal</keyword>
<dbReference type="InterPro" id="IPR011330">
    <property type="entry name" value="Glyco_hydro/deAcase_b/a-brl"/>
</dbReference>
<accession>A0ABW2T8Z8</accession>
<dbReference type="EMBL" id="JBHTEE010000001">
    <property type="protein sequence ID" value="MFC7605160.1"/>
    <property type="molecule type" value="Genomic_DNA"/>
</dbReference>
<evidence type="ECO:0000259" key="3">
    <source>
        <dbReference type="PROSITE" id="PS51677"/>
    </source>
</evidence>